<dbReference type="EMBL" id="CAJPIN010001248">
    <property type="protein sequence ID" value="CAG2054366.1"/>
    <property type="molecule type" value="Genomic_DNA"/>
</dbReference>
<name>A0ABN7NIJ8_TIMPD</name>
<organism evidence="1 2">
    <name type="scientific">Timema podura</name>
    <name type="common">Walking stick</name>
    <dbReference type="NCBI Taxonomy" id="61482"/>
    <lineage>
        <taxon>Eukaryota</taxon>
        <taxon>Metazoa</taxon>
        <taxon>Ecdysozoa</taxon>
        <taxon>Arthropoda</taxon>
        <taxon>Hexapoda</taxon>
        <taxon>Insecta</taxon>
        <taxon>Pterygota</taxon>
        <taxon>Neoptera</taxon>
        <taxon>Polyneoptera</taxon>
        <taxon>Phasmatodea</taxon>
        <taxon>Timematodea</taxon>
        <taxon>Timematoidea</taxon>
        <taxon>Timematidae</taxon>
        <taxon>Timema</taxon>
    </lineage>
</organism>
<dbReference type="Proteomes" id="UP001153148">
    <property type="component" value="Unassembled WGS sequence"/>
</dbReference>
<protein>
    <recommendedName>
        <fullName evidence="3">DDE Tnp4 domain-containing protein</fullName>
    </recommendedName>
</protein>
<keyword evidence="2" id="KW-1185">Reference proteome</keyword>
<reference evidence="1" key="1">
    <citation type="submission" date="2021-03" db="EMBL/GenBank/DDBJ databases">
        <authorList>
            <person name="Tran Van P."/>
        </authorList>
    </citation>
    <scope>NUCLEOTIDE SEQUENCE</scope>
</reference>
<proteinExistence type="predicted"/>
<gene>
    <name evidence="1" type="ORF">TPAB3V08_LOCUS1395</name>
</gene>
<sequence>MDRASDDITYVAAAAIIHVQISVEVGGQDINNQHVKCTKNQYKSFNKITYLQQGDDKSSLCVAKHGVHYFKKLHKLAELHGSTHRLPLRNFMLTPSEDVNIYGPCNRGLLAMSATRCRYSLSQISTGLCIQCCRSPVSSTLDSIPYNCSGKRMGTARVLGFPGVNGAFDCTHIAITTPCEHEEQYFNHHGYHFMNVQVVAHLC</sequence>
<evidence type="ECO:0000313" key="1">
    <source>
        <dbReference type="EMBL" id="CAG2054366.1"/>
    </source>
</evidence>
<comment type="caution">
    <text evidence="1">The sequence shown here is derived from an EMBL/GenBank/DDBJ whole genome shotgun (WGS) entry which is preliminary data.</text>
</comment>
<evidence type="ECO:0008006" key="3">
    <source>
        <dbReference type="Google" id="ProtNLM"/>
    </source>
</evidence>
<accession>A0ABN7NIJ8</accession>
<evidence type="ECO:0000313" key="2">
    <source>
        <dbReference type="Proteomes" id="UP001153148"/>
    </source>
</evidence>